<evidence type="ECO:0008006" key="3">
    <source>
        <dbReference type="Google" id="ProtNLM"/>
    </source>
</evidence>
<dbReference type="PANTHER" id="PTHR38116">
    <property type="entry name" value="CHROMOSOME 7, WHOLE GENOME SHOTGUN SEQUENCE"/>
    <property type="match status" value="1"/>
</dbReference>
<evidence type="ECO:0000313" key="2">
    <source>
        <dbReference type="Proteomes" id="UP000247810"/>
    </source>
</evidence>
<dbReference type="AlphaFoldDB" id="A0A319DB73"/>
<dbReference type="EMBL" id="KZ825870">
    <property type="protein sequence ID" value="PYH94461.1"/>
    <property type="molecule type" value="Genomic_DNA"/>
</dbReference>
<dbReference type="InterPro" id="IPR021833">
    <property type="entry name" value="DUF3425"/>
</dbReference>
<dbReference type="OrthoDB" id="2245989at2759"/>
<protein>
    <recommendedName>
        <fullName evidence="3">BZIP domain-containing protein</fullName>
    </recommendedName>
</protein>
<name>A0A319DB73_9EURO</name>
<dbReference type="VEuPathDB" id="FungiDB:BO71DRAFT_398834"/>
<evidence type="ECO:0000313" key="1">
    <source>
        <dbReference type="EMBL" id="PYH94461.1"/>
    </source>
</evidence>
<gene>
    <name evidence="1" type="ORF">BO71DRAFT_398834</name>
</gene>
<dbReference type="PANTHER" id="PTHR38116:SF1">
    <property type="entry name" value="BZIP DOMAIN-CONTAINING PROTEIN"/>
    <property type="match status" value="1"/>
</dbReference>
<accession>A0A319DB73</accession>
<dbReference type="Proteomes" id="UP000247810">
    <property type="component" value="Unassembled WGS sequence"/>
</dbReference>
<proteinExistence type="predicted"/>
<reference evidence="1 2" key="1">
    <citation type="submission" date="2018-02" db="EMBL/GenBank/DDBJ databases">
        <title>The genomes of Aspergillus section Nigri reveals drivers in fungal speciation.</title>
        <authorList>
            <consortium name="DOE Joint Genome Institute"/>
            <person name="Vesth T.C."/>
            <person name="Nybo J."/>
            <person name="Theobald S."/>
            <person name="Brandl J."/>
            <person name="Frisvad J.C."/>
            <person name="Nielsen K.F."/>
            <person name="Lyhne E.K."/>
            <person name="Kogle M.E."/>
            <person name="Kuo A."/>
            <person name="Riley R."/>
            <person name="Clum A."/>
            <person name="Nolan M."/>
            <person name="Lipzen A."/>
            <person name="Salamov A."/>
            <person name="Henrissat B."/>
            <person name="Wiebenga A."/>
            <person name="De vries R.P."/>
            <person name="Grigoriev I.V."/>
            <person name="Mortensen U.H."/>
            <person name="Andersen M.R."/>
            <person name="Baker S.E."/>
        </authorList>
    </citation>
    <scope>NUCLEOTIDE SEQUENCE [LARGE SCALE GENOMIC DNA]</scope>
    <source>
        <strain evidence="1 2">CBS 707.79</strain>
    </source>
</reference>
<dbReference type="STRING" id="1448320.A0A319DB73"/>
<dbReference type="Pfam" id="PF11905">
    <property type="entry name" value="DUF3425"/>
    <property type="match status" value="1"/>
</dbReference>
<organism evidence="1 2">
    <name type="scientific">Aspergillus ellipticus CBS 707.79</name>
    <dbReference type="NCBI Taxonomy" id="1448320"/>
    <lineage>
        <taxon>Eukaryota</taxon>
        <taxon>Fungi</taxon>
        <taxon>Dikarya</taxon>
        <taxon>Ascomycota</taxon>
        <taxon>Pezizomycotina</taxon>
        <taxon>Eurotiomycetes</taxon>
        <taxon>Eurotiomycetidae</taxon>
        <taxon>Eurotiales</taxon>
        <taxon>Aspergillaceae</taxon>
        <taxon>Aspergillus</taxon>
        <taxon>Aspergillus subgen. Circumdati</taxon>
    </lineage>
</organism>
<sequence>MQQSPLELRLMSSQERISRLDEDWTGVTDPAVRKRLQNKLNQRALRARKLCDRQKALVFKSKTDKPALSRYAFILPRPDQVEGPQQLRPRTLPEAITMMARFNTTAYVRYYAADPCLDHLFTLSKFNILRGFVDNMAALGLNIEAMEDDVISPFNTNTPRARDKEVIPASLSPTSTQRSTPHHPWLDCFPFPRMRDNLINADASFDDCELCTDIMDPTNGDIGMMVWGDPWLPQNWEVSELFALKWSWVIEGCPEIFLHTNYWRARRGLRKLKVSSM</sequence>
<keyword evidence="2" id="KW-1185">Reference proteome</keyword>